<feature type="chain" id="PRO_5016329932" evidence="2">
    <location>
        <begin position="27"/>
        <end position="382"/>
    </location>
</feature>
<accession>A0A319DZ30</accession>
<sequence>MRLQQEMETLTALFLAGLLYTPQVHAAAVSLVPMTLTSHSYPDTTSTSALSSQNDPSSSVSIPLSHHPSSVTVTANTATATRTSSSIKTSSTILCVAYQDPDSGSDDTVCTCSGSDKSYPTLSGTNICGYTAIPTPTPTGLCVAHQEPDSGTDGTVCVCNGSDESFPTLSSGSDICGYTTIPSTTTNTATTATITNPYPYTAKDPYDNIIACATESSLDIDGTQIPYCAGSKTTISYAPTPATYTWGMWSLYSYDKTCVGAHCVGTPDGLGFYAMTSNRKKVCDVKDKDFARNAQTGKVIDGYVDDIYFKDGICGAGIPYWCNRTSSDSEMWNCADAQDNHRGYCQYIEQSLATEISEVCEAHGGDDAWYEKMNCTGPWECT</sequence>
<feature type="region of interest" description="Disordered" evidence="1">
    <location>
        <begin position="42"/>
        <end position="81"/>
    </location>
</feature>
<proteinExistence type="predicted"/>
<evidence type="ECO:0000256" key="1">
    <source>
        <dbReference type="SAM" id="MobiDB-lite"/>
    </source>
</evidence>
<keyword evidence="2" id="KW-0732">Signal</keyword>
<keyword evidence="4" id="KW-1185">Reference proteome</keyword>
<dbReference type="Proteomes" id="UP000248423">
    <property type="component" value="Unassembled WGS sequence"/>
</dbReference>
<feature type="compositionally biased region" description="Low complexity" evidence="1">
    <location>
        <begin position="69"/>
        <end position="81"/>
    </location>
</feature>
<protein>
    <submittedName>
        <fullName evidence="3">Uncharacterized protein</fullName>
    </submittedName>
</protein>
<name>A0A319DZ30_ASPSB</name>
<evidence type="ECO:0000256" key="2">
    <source>
        <dbReference type="SAM" id="SignalP"/>
    </source>
</evidence>
<feature type="signal peptide" evidence="2">
    <location>
        <begin position="1"/>
        <end position="26"/>
    </location>
</feature>
<gene>
    <name evidence="3" type="ORF">BO78DRAFT_452663</name>
</gene>
<dbReference type="VEuPathDB" id="FungiDB:BO78DRAFT_452663"/>
<dbReference type="EMBL" id="KZ826385">
    <property type="protein sequence ID" value="PYI03071.1"/>
    <property type="molecule type" value="Genomic_DNA"/>
</dbReference>
<reference evidence="3 4" key="1">
    <citation type="submission" date="2018-02" db="EMBL/GenBank/DDBJ databases">
        <title>The genomes of Aspergillus section Nigri reveals drivers in fungal speciation.</title>
        <authorList>
            <consortium name="DOE Joint Genome Institute"/>
            <person name="Vesth T.C."/>
            <person name="Nybo J."/>
            <person name="Theobald S."/>
            <person name="Brandl J."/>
            <person name="Frisvad J.C."/>
            <person name="Nielsen K.F."/>
            <person name="Lyhne E.K."/>
            <person name="Kogle M.E."/>
            <person name="Kuo A."/>
            <person name="Riley R."/>
            <person name="Clum A."/>
            <person name="Nolan M."/>
            <person name="Lipzen A."/>
            <person name="Salamov A."/>
            <person name="Henrissat B."/>
            <person name="Wiebenga A."/>
            <person name="De vries R.P."/>
            <person name="Grigoriev I.V."/>
            <person name="Mortensen U.H."/>
            <person name="Andersen M.R."/>
            <person name="Baker S.E."/>
        </authorList>
    </citation>
    <scope>NUCLEOTIDE SEQUENCE [LARGE SCALE GENOMIC DNA]</scope>
    <source>
        <strain evidence="3 4">CBS 121057</strain>
    </source>
</reference>
<organism evidence="3 4">
    <name type="scientific">Aspergillus sclerotiicarbonarius (strain CBS 121057 / IBT 28362)</name>
    <dbReference type="NCBI Taxonomy" id="1448318"/>
    <lineage>
        <taxon>Eukaryota</taxon>
        <taxon>Fungi</taxon>
        <taxon>Dikarya</taxon>
        <taxon>Ascomycota</taxon>
        <taxon>Pezizomycotina</taxon>
        <taxon>Eurotiomycetes</taxon>
        <taxon>Eurotiomycetidae</taxon>
        <taxon>Eurotiales</taxon>
        <taxon>Aspergillaceae</taxon>
        <taxon>Aspergillus</taxon>
        <taxon>Aspergillus subgen. Circumdati</taxon>
    </lineage>
</organism>
<feature type="compositionally biased region" description="Polar residues" evidence="1">
    <location>
        <begin position="42"/>
        <end position="62"/>
    </location>
</feature>
<dbReference type="AlphaFoldDB" id="A0A319DZ30"/>
<dbReference type="OrthoDB" id="4524331at2759"/>
<evidence type="ECO:0000313" key="3">
    <source>
        <dbReference type="EMBL" id="PYI03071.1"/>
    </source>
</evidence>
<evidence type="ECO:0000313" key="4">
    <source>
        <dbReference type="Proteomes" id="UP000248423"/>
    </source>
</evidence>